<dbReference type="InterPro" id="IPR032710">
    <property type="entry name" value="NTF2-like_dom_sf"/>
</dbReference>
<dbReference type="Gene3D" id="3.10.450.50">
    <property type="match status" value="1"/>
</dbReference>
<name>A0A3D0WDF5_9SPHN</name>
<comment type="caution">
    <text evidence="2">The sequence shown here is derived from an EMBL/GenBank/DDBJ whole genome shotgun (WGS) entry which is preliminary data.</text>
</comment>
<evidence type="ECO:0000259" key="1">
    <source>
        <dbReference type="Pfam" id="PF12680"/>
    </source>
</evidence>
<proteinExistence type="predicted"/>
<gene>
    <name evidence="2" type="ORF">DEP91_10865</name>
</gene>
<feature type="domain" description="SnoaL-like" evidence="1">
    <location>
        <begin position="33"/>
        <end position="120"/>
    </location>
</feature>
<evidence type="ECO:0000313" key="3">
    <source>
        <dbReference type="Proteomes" id="UP000262699"/>
    </source>
</evidence>
<protein>
    <submittedName>
        <fullName evidence="2">Polyketide cyclase</fullName>
    </submittedName>
</protein>
<dbReference type="InterPro" id="IPR037401">
    <property type="entry name" value="SnoaL-like"/>
</dbReference>
<dbReference type="Proteomes" id="UP000262699">
    <property type="component" value="Unassembled WGS sequence"/>
</dbReference>
<accession>A0A3D0WDF5</accession>
<dbReference type="AlphaFoldDB" id="A0A3D0WDF5"/>
<dbReference type="EMBL" id="DOYJ01000302">
    <property type="protein sequence ID" value="HCB76652.1"/>
    <property type="molecule type" value="Genomic_DNA"/>
</dbReference>
<sequence length="138" mass="15219">MKRALLSLALLGAAPPPDNRAIVADFARLFYFERDVKAAFDRYVVSDYVQHNPGIPDGRAAAVAALAPMFSQPGRVFAIKRILVDGDMAVIHIHAIPTPGSRGASVFDMYRLKNGRIVEHWDAIQPVPEQARNAHPMF</sequence>
<reference evidence="2 3" key="1">
    <citation type="journal article" date="2018" name="Nat. Biotechnol.">
        <title>A standardized bacterial taxonomy based on genome phylogeny substantially revises the tree of life.</title>
        <authorList>
            <person name="Parks D.H."/>
            <person name="Chuvochina M."/>
            <person name="Waite D.W."/>
            <person name="Rinke C."/>
            <person name="Skarshewski A."/>
            <person name="Chaumeil P.A."/>
            <person name="Hugenholtz P."/>
        </authorList>
    </citation>
    <scope>NUCLEOTIDE SEQUENCE [LARGE SCALE GENOMIC DNA]</scope>
    <source>
        <strain evidence="2">UBA9015</strain>
    </source>
</reference>
<evidence type="ECO:0000313" key="2">
    <source>
        <dbReference type="EMBL" id="HCB76652.1"/>
    </source>
</evidence>
<organism evidence="2 3">
    <name type="scientific">Sphingomonas bacterium</name>
    <dbReference type="NCBI Taxonomy" id="1895847"/>
    <lineage>
        <taxon>Bacteria</taxon>
        <taxon>Pseudomonadati</taxon>
        <taxon>Pseudomonadota</taxon>
        <taxon>Alphaproteobacteria</taxon>
        <taxon>Sphingomonadales</taxon>
        <taxon>Sphingomonadaceae</taxon>
        <taxon>Sphingomonas</taxon>
    </lineage>
</organism>
<dbReference type="SUPFAM" id="SSF54427">
    <property type="entry name" value="NTF2-like"/>
    <property type="match status" value="1"/>
</dbReference>
<dbReference type="Pfam" id="PF12680">
    <property type="entry name" value="SnoaL_2"/>
    <property type="match status" value="1"/>
</dbReference>